<evidence type="ECO:0000313" key="4">
    <source>
        <dbReference type="EMBL" id="EAY32034.1"/>
    </source>
</evidence>
<keyword evidence="2" id="KW-0472">Membrane</keyword>
<dbReference type="Pfam" id="PF00144">
    <property type="entry name" value="Beta-lactamase"/>
    <property type="match status" value="1"/>
</dbReference>
<dbReference type="Gene3D" id="3.40.710.10">
    <property type="entry name" value="DD-peptidase/beta-lactamase superfamily"/>
    <property type="match status" value="2"/>
</dbReference>
<evidence type="ECO:0000256" key="2">
    <source>
        <dbReference type="ARBA" id="ARBA00023136"/>
    </source>
</evidence>
<proteinExistence type="predicted"/>
<reference evidence="4 5" key="1">
    <citation type="submission" date="2007-01" db="EMBL/GenBank/DDBJ databases">
        <authorList>
            <person name="Haygood M."/>
            <person name="Podell S."/>
            <person name="Anderson C."/>
            <person name="Hopkinson B."/>
            <person name="Roe K."/>
            <person name="Barbeau K."/>
            <person name="Gaasterland T."/>
            <person name="Ferriera S."/>
            <person name="Johnson J."/>
            <person name="Kravitz S."/>
            <person name="Beeson K."/>
            <person name="Sutton G."/>
            <person name="Rogers Y.-H."/>
            <person name="Friedman R."/>
            <person name="Frazier M."/>
            <person name="Venter J.C."/>
        </authorList>
    </citation>
    <scope>NUCLEOTIDE SEQUENCE [LARGE SCALE GENOMIC DNA]</scope>
    <source>
        <strain evidence="4 5">ATCC 23134</strain>
    </source>
</reference>
<feature type="domain" description="Beta-lactamase-related" evidence="3">
    <location>
        <begin position="76"/>
        <end position="414"/>
    </location>
</feature>
<gene>
    <name evidence="4" type="ORF">M23134_02063</name>
</gene>
<sequence length="474" mass="55117">MYAVTFLFCYTLFSTPIIFMKKYAYPTPQFLASLKKTCVVILSLLFTHLAQAQQNSKAEVIDSVMNLLYANNQFNGAVLVKDKGKVIYKKALGWSNLDKRDTLKLTTSMRVASVSKQFTAMAIMILKERGLLDFSDLVHHYIPALPYKSVTIENLLHHNSGLPDSFGELRGVTRMFGSTKLISNDDIIAYLSAVRPKVKFKPGKKASYCNTGYILLASIVEKVSKVPFDKFLYENIFKPLKMNHTYIYHPKRNHTNVYNTKTYDTLVVKRDTIQKNADTRIVKSILQTQEVIVSKKKQRAYGYYIDQKYGWQLLDYHPYDGIVGEKSVCTTVEDLAKWDEALHKRTLVSDLTQRKAFTMAAVTNKRKYGYGYGFKIYRKKPHVVFHHGLYRGFRSYLQHDTKDKSFIVILTNRGLGYQMYPIYQMIDNILYGRKFKMPKKDWVEKRTTKMFKKRYWINYDEPNIGVLKAKIDKE</sequence>
<dbReference type="eggNOG" id="COG1680">
    <property type="taxonomic scope" value="Bacteria"/>
</dbReference>
<name>A1ZCN2_MICM2</name>
<evidence type="ECO:0000256" key="1">
    <source>
        <dbReference type="ARBA" id="ARBA00004370"/>
    </source>
</evidence>
<keyword evidence="5" id="KW-1185">Reference proteome</keyword>
<dbReference type="InterPro" id="IPR012338">
    <property type="entry name" value="Beta-lactam/transpept-like"/>
</dbReference>
<dbReference type="PANTHER" id="PTHR46825:SF11">
    <property type="entry name" value="PENICILLIN-BINDING PROTEIN 4"/>
    <property type="match status" value="1"/>
</dbReference>
<dbReference type="Proteomes" id="UP000004095">
    <property type="component" value="Unassembled WGS sequence"/>
</dbReference>
<comment type="caution">
    <text evidence="4">The sequence shown here is derived from an EMBL/GenBank/DDBJ whole genome shotgun (WGS) entry which is preliminary data.</text>
</comment>
<evidence type="ECO:0000313" key="5">
    <source>
        <dbReference type="Proteomes" id="UP000004095"/>
    </source>
</evidence>
<accession>A1ZCN2</accession>
<dbReference type="SUPFAM" id="SSF56601">
    <property type="entry name" value="beta-lactamase/transpeptidase-like"/>
    <property type="match status" value="1"/>
</dbReference>
<comment type="subcellular location">
    <subcellularLocation>
        <location evidence="1">Membrane</location>
    </subcellularLocation>
</comment>
<dbReference type="PANTHER" id="PTHR46825">
    <property type="entry name" value="D-ALANYL-D-ALANINE-CARBOXYPEPTIDASE/ENDOPEPTIDASE AMPH"/>
    <property type="match status" value="1"/>
</dbReference>
<dbReference type="InterPro" id="IPR001466">
    <property type="entry name" value="Beta-lactam-related"/>
</dbReference>
<organism evidence="4 5">
    <name type="scientific">Microscilla marina ATCC 23134</name>
    <dbReference type="NCBI Taxonomy" id="313606"/>
    <lineage>
        <taxon>Bacteria</taxon>
        <taxon>Pseudomonadati</taxon>
        <taxon>Bacteroidota</taxon>
        <taxon>Cytophagia</taxon>
        <taxon>Cytophagales</taxon>
        <taxon>Microscillaceae</taxon>
        <taxon>Microscilla</taxon>
    </lineage>
</organism>
<dbReference type="InterPro" id="IPR050491">
    <property type="entry name" value="AmpC-like"/>
</dbReference>
<protein>
    <submittedName>
        <fullName evidence="4">Beta-lactamase</fullName>
    </submittedName>
</protein>
<dbReference type="AlphaFoldDB" id="A1ZCN2"/>
<evidence type="ECO:0000259" key="3">
    <source>
        <dbReference type="Pfam" id="PF00144"/>
    </source>
</evidence>
<dbReference type="EMBL" id="AAWS01000001">
    <property type="protein sequence ID" value="EAY32034.1"/>
    <property type="molecule type" value="Genomic_DNA"/>
</dbReference>
<dbReference type="GO" id="GO:0016020">
    <property type="term" value="C:membrane"/>
    <property type="evidence" value="ECO:0007669"/>
    <property type="project" value="UniProtKB-SubCell"/>
</dbReference>